<dbReference type="Pfam" id="PF09609">
    <property type="entry name" value="Cas_GSU0054"/>
    <property type="match status" value="1"/>
</dbReference>
<evidence type="ECO:0000313" key="2">
    <source>
        <dbReference type="EMBL" id="TCT03825.1"/>
    </source>
</evidence>
<reference evidence="2 3" key="1">
    <citation type="submission" date="2019-03" db="EMBL/GenBank/DDBJ databases">
        <title>Genomic Encyclopedia of Type Strains, Phase IV (KMG-IV): sequencing the most valuable type-strain genomes for metagenomic binning, comparative biology and taxonomic classification.</title>
        <authorList>
            <person name="Goeker M."/>
        </authorList>
    </citation>
    <scope>NUCLEOTIDE SEQUENCE [LARGE SCALE GENOMIC DNA]</scope>
    <source>
        <strain evidence="2 3">DSM 19345</strain>
    </source>
</reference>
<evidence type="ECO:0000256" key="1">
    <source>
        <dbReference type="SAM" id="MobiDB-lite"/>
    </source>
</evidence>
<proteinExistence type="predicted"/>
<dbReference type="Proteomes" id="UP000295678">
    <property type="component" value="Unassembled WGS sequence"/>
</dbReference>
<dbReference type="RefSeq" id="WP_132807902.1">
    <property type="nucleotide sequence ID" value="NZ_SMAK01000017.1"/>
</dbReference>
<dbReference type="OrthoDB" id="9787885at2"/>
<feature type="compositionally biased region" description="Basic and acidic residues" evidence="1">
    <location>
        <begin position="417"/>
        <end position="426"/>
    </location>
</feature>
<protein>
    <submittedName>
        <fullName evidence="2">CRISPR-associated protein Csb2</fullName>
    </submittedName>
</protein>
<evidence type="ECO:0000313" key="3">
    <source>
        <dbReference type="Proteomes" id="UP000295678"/>
    </source>
</evidence>
<gene>
    <name evidence="2" type="ORF">EDC22_11718</name>
</gene>
<feature type="region of interest" description="Disordered" evidence="1">
    <location>
        <begin position="397"/>
        <end position="426"/>
    </location>
</feature>
<dbReference type="NCBIfam" id="TIGR02165">
    <property type="entry name" value="cas5_6_GSU0054"/>
    <property type="match status" value="2"/>
</dbReference>
<name>A0A4R3LYJ0_9HYPH</name>
<dbReference type="InterPro" id="IPR019089">
    <property type="entry name" value="Cas_GSU0054"/>
</dbReference>
<keyword evidence="3" id="KW-1185">Reference proteome</keyword>
<dbReference type="EMBL" id="SMAK01000017">
    <property type="protein sequence ID" value="TCT03825.1"/>
    <property type="molecule type" value="Genomic_DNA"/>
</dbReference>
<dbReference type="AlphaFoldDB" id="A0A4R3LYJ0"/>
<accession>A0A4R3LYJ0</accession>
<comment type="caution">
    <text evidence="2">The sequence shown here is derived from an EMBL/GenBank/DDBJ whole genome shotgun (WGS) entry which is preliminary data.</text>
</comment>
<organism evidence="2 3">
    <name type="scientific">Tepidamorphus gemmatus</name>
    <dbReference type="NCBI Taxonomy" id="747076"/>
    <lineage>
        <taxon>Bacteria</taxon>
        <taxon>Pseudomonadati</taxon>
        <taxon>Pseudomonadota</taxon>
        <taxon>Alphaproteobacteria</taxon>
        <taxon>Hyphomicrobiales</taxon>
        <taxon>Tepidamorphaceae</taxon>
        <taxon>Tepidamorphus</taxon>
    </lineage>
</organism>
<sequence>MTLWFSIEVRFLTGRYHGRDLDTRPEWPPTPLRLFQAITAGALSGRWAVEDRDASETALRWIESLGAPELVLAPPARRLRPYRIAVPNNQADRHLPALRKGAHLDRLLAGDKELKVVRPRVVGRAPLIYAWRIEEADRAAAEAARAVVRRLVVLGTGLDHAVADVRIGSEPPVADGTIAWPPGAWPCEGTLKSLVERHDANLQRLATGSLRENLPPVRYQQPPSVSDAAVHLLFAIRTPAEEADAPLPVDPKDTAILAQAIRVKLAERLVAALRRHPHAAPHTTPEEIERLVTGRGAEGADTQRRLFAAPLPSIGHEHADGLLRRVLVNVPASFPLSPESVRRALTGVEVEFGATTSLLKVRLVPAEADDERERSMRSRYLGPARIWRSVSPVVLPGHRPPPRTIRDRTAPPGTEESQMRADARRRKDEAVLFEKSLKHAGLEEVAAFRLRREPFRPHQPRADAAWRLPASRHDPHRVWLAGRSRLHAEIVFDEPRAGPILIGDGRFLGLGLFHAVRDETPGWPEAARYRLGPERRPRIEGTVFVADVLRRALMAGGYPPPEFSGHGADGPLRADPAHGHAFFLPEDADGDGLIDHLTVYCRRGFSDNALDRLHRLGRLWWSGGRGSARSGEVDVSLEAIAPPEAIPGVVPLVAPSRVWRSLTPYFMPRFRKRSDAELDRAILVRQQIRREWGLRYPDAPLPEVRLLDASDHIHGRRRFDLARTERDHVAPDKRGSLVRLQFPTPVPGPIALGRSAHFGLGLFVAERE</sequence>